<keyword evidence="9" id="KW-1185">Reference proteome</keyword>
<feature type="transmembrane region" description="Helical" evidence="7">
    <location>
        <begin position="34"/>
        <end position="54"/>
    </location>
</feature>
<dbReference type="GO" id="GO:0005886">
    <property type="term" value="C:plasma membrane"/>
    <property type="evidence" value="ECO:0007669"/>
    <property type="project" value="UniProtKB-SubCell"/>
</dbReference>
<feature type="transmembrane region" description="Helical" evidence="7">
    <location>
        <begin position="318"/>
        <end position="338"/>
    </location>
</feature>
<comment type="similarity">
    <text evidence="2">Belongs to the UPF0324 family.</text>
</comment>
<dbReference type="OrthoDB" id="9811391at2"/>
<evidence type="ECO:0000256" key="1">
    <source>
        <dbReference type="ARBA" id="ARBA00004651"/>
    </source>
</evidence>
<gene>
    <name evidence="8" type="ORF">AMD00_18235</name>
</gene>
<evidence type="ECO:0000256" key="4">
    <source>
        <dbReference type="ARBA" id="ARBA00022692"/>
    </source>
</evidence>
<evidence type="ECO:0000313" key="8">
    <source>
        <dbReference type="EMBL" id="KOO48336.1"/>
    </source>
</evidence>
<dbReference type="AlphaFoldDB" id="A0A0M0LB96"/>
<evidence type="ECO:0000256" key="3">
    <source>
        <dbReference type="ARBA" id="ARBA00022475"/>
    </source>
</evidence>
<dbReference type="RefSeq" id="WP_053418470.1">
    <property type="nucleotide sequence ID" value="NZ_LILB01000007.1"/>
</dbReference>
<feature type="transmembrane region" description="Helical" evidence="7">
    <location>
        <begin position="90"/>
        <end position="112"/>
    </location>
</feature>
<feature type="transmembrane region" description="Helical" evidence="7">
    <location>
        <begin position="212"/>
        <end position="231"/>
    </location>
</feature>
<comment type="caution">
    <text evidence="8">The sequence shown here is derived from an EMBL/GenBank/DDBJ whole genome shotgun (WGS) entry which is preliminary data.</text>
</comment>
<evidence type="ECO:0008006" key="10">
    <source>
        <dbReference type="Google" id="ProtNLM"/>
    </source>
</evidence>
<dbReference type="InterPro" id="IPR018383">
    <property type="entry name" value="UPF0324_pro"/>
</dbReference>
<feature type="transmembrane region" description="Helical" evidence="7">
    <location>
        <begin position="7"/>
        <end position="28"/>
    </location>
</feature>
<dbReference type="PANTHER" id="PTHR30106">
    <property type="entry name" value="INNER MEMBRANE PROTEIN YEIH-RELATED"/>
    <property type="match status" value="1"/>
</dbReference>
<reference evidence="9" key="1">
    <citation type="submission" date="2015-08" db="EMBL/GenBank/DDBJ databases">
        <title>Fjat-10028 dsm 16317.</title>
        <authorList>
            <person name="Liu B."/>
            <person name="Wang J."/>
            <person name="Zhu Y."/>
            <person name="Liu G."/>
            <person name="Chen Q."/>
            <person name="Chen Z."/>
            <person name="Lan J."/>
            <person name="Che J."/>
            <person name="Ge C."/>
            <person name="Shi H."/>
            <person name="Pan Z."/>
            <person name="Liu X."/>
        </authorList>
    </citation>
    <scope>NUCLEOTIDE SEQUENCE [LARGE SCALE GENOMIC DNA]</scope>
    <source>
        <strain evidence="9">DSM 16317</strain>
    </source>
</reference>
<dbReference type="EMBL" id="LILB01000007">
    <property type="protein sequence ID" value="KOO48336.1"/>
    <property type="molecule type" value="Genomic_DNA"/>
</dbReference>
<comment type="subcellular location">
    <subcellularLocation>
        <location evidence="1">Cell membrane</location>
        <topology evidence="1">Multi-pass membrane protein</topology>
    </subcellularLocation>
</comment>
<feature type="transmembrane region" description="Helical" evidence="7">
    <location>
        <begin position="154"/>
        <end position="174"/>
    </location>
</feature>
<organism evidence="8 9">
    <name type="scientific">Viridibacillus arvi</name>
    <dbReference type="NCBI Taxonomy" id="263475"/>
    <lineage>
        <taxon>Bacteria</taxon>
        <taxon>Bacillati</taxon>
        <taxon>Bacillota</taxon>
        <taxon>Bacilli</taxon>
        <taxon>Bacillales</taxon>
        <taxon>Caryophanaceae</taxon>
        <taxon>Viridibacillus</taxon>
    </lineage>
</organism>
<feature type="transmembrane region" description="Helical" evidence="7">
    <location>
        <begin position="66"/>
        <end position="84"/>
    </location>
</feature>
<protein>
    <recommendedName>
        <fullName evidence="10">Sulfate exporter family transporter</fullName>
    </recommendedName>
</protein>
<evidence type="ECO:0000313" key="9">
    <source>
        <dbReference type="Proteomes" id="UP000036867"/>
    </source>
</evidence>
<evidence type="ECO:0000256" key="2">
    <source>
        <dbReference type="ARBA" id="ARBA00007977"/>
    </source>
</evidence>
<dbReference type="Pfam" id="PF03601">
    <property type="entry name" value="Cons_hypoth698"/>
    <property type="match status" value="1"/>
</dbReference>
<dbReference type="Proteomes" id="UP000036867">
    <property type="component" value="Unassembled WGS sequence"/>
</dbReference>
<evidence type="ECO:0000256" key="7">
    <source>
        <dbReference type="SAM" id="Phobius"/>
    </source>
</evidence>
<proteinExistence type="inferred from homology"/>
<keyword evidence="3" id="KW-1003">Cell membrane</keyword>
<dbReference type="GeneID" id="301138037"/>
<keyword evidence="5 7" id="KW-1133">Transmembrane helix</keyword>
<sequence length="339" mass="36290">MKKIINVLPGLITCIIIAFIGMVFGRFFPSLGSGLFAILIGILVGNLKFGSNPMLRPGIKFSESSLLYYSIILLGATLTFNSLFNIGLTGITFILIQMAGTIAFVIWLGKYLSFGEDFRLLMASGNAVCGSSAIASTAPAINAKTSDTAVSITIVNLLGTVMMILLPVITSTVFHNNVLPSSALIGGTLQSVGQVVASGSIVGEAVKDQAEIFKISRIIFLALVVFVLTRIKMANQKAQESQETQKVTKGKFNIRSIVPWYVAGFLLLCVINSIVLFPTSITHPTKVFGNYLEITALAGIGMSVNIKDLTQHGWKLSAYAGGIGLFQIIFALILIFILL</sequence>
<feature type="transmembrane region" description="Helical" evidence="7">
    <location>
        <begin position="252"/>
        <end position="276"/>
    </location>
</feature>
<name>A0A0M0LB96_9BACL</name>
<dbReference type="PANTHER" id="PTHR30106:SF2">
    <property type="entry name" value="UPF0324 INNER MEMBRANE PROTEIN YEIH"/>
    <property type="match status" value="1"/>
</dbReference>
<dbReference type="PATRIC" id="fig|263475.3.peg.2487"/>
<keyword evidence="4 7" id="KW-0812">Transmembrane</keyword>
<evidence type="ECO:0000256" key="5">
    <source>
        <dbReference type="ARBA" id="ARBA00022989"/>
    </source>
</evidence>
<evidence type="ECO:0000256" key="6">
    <source>
        <dbReference type="ARBA" id="ARBA00023136"/>
    </source>
</evidence>
<accession>A0A0M0LB96</accession>
<keyword evidence="6 7" id="KW-0472">Membrane</keyword>